<evidence type="ECO:0000313" key="2">
    <source>
        <dbReference type="Proteomes" id="UP001060085"/>
    </source>
</evidence>
<proteinExistence type="predicted"/>
<evidence type="ECO:0000313" key="1">
    <source>
        <dbReference type="EMBL" id="KAI5662279.1"/>
    </source>
</evidence>
<sequence>MLRLQDLRRSSCNRLSSSGNSCGTLQYITISPRTRRQLCKIYDVCSAQKIYDIVAKIKRNRMQGRNMVEEVLCLSAQRGYTVFHRNREESNVLTVGMTPTGKNFTVATTFMCNEQATTYRWVLQQIKHLYCTSAKSNGQSSIINEGEPLGLNISSVAFWGRDNKPHLALKKIMNELKKAREMDEEPGSNCLHYLRKSYGLPCACELVHGCQYLIPILEEDVDIFLRKLEIGSNIPEEHDRYMDFEMHDLTSLIQEISTGPICKVQEVRRLIKDVYLLC</sequence>
<gene>
    <name evidence="1" type="ORF">M9H77_21602</name>
</gene>
<name>A0ACC0AQ47_CATRO</name>
<reference evidence="2" key="1">
    <citation type="journal article" date="2023" name="Nat. Plants">
        <title>Single-cell RNA sequencing provides a high-resolution roadmap for understanding the multicellular compartmentation of specialized metabolism.</title>
        <authorList>
            <person name="Sun S."/>
            <person name="Shen X."/>
            <person name="Li Y."/>
            <person name="Li Y."/>
            <person name="Wang S."/>
            <person name="Li R."/>
            <person name="Zhang H."/>
            <person name="Shen G."/>
            <person name="Guo B."/>
            <person name="Wei J."/>
            <person name="Xu J."/>
            <person name="St-Pierre B."/>
            <person name="Chen S."/>
            <person name="Sun C."/>
        </authorList>
    </citation>
    <scope>NUCLEOTIDE SEQUENCE [LARGE SCALE GENOMIC DNA]</scope>
</reference>
<accession>A0ACC0AQ47</accession>
<organism evidence="1 2">
    <name type="scientific">Catharanthus roseus</name>
    <name type="common">Madagascar periwinkle</name>
    <name type="synonym">Vinca rosea</name>
    <dbReference type="NCBI Taxonomy" id="4058"/>
    <lineage>
        <taxon>Eukaryota</taxon>
        <taxon>Viridiplantae</taxon>
        <taxon>Streptophyta</taxon>
        <taxon>Embryophyta</taxon>
        <taxon>Tracheophyta</taxon>
        <taxon>Spermatophyta</taxon>
        <taxon>Magnoliopsida</taxon>
        <taxon>eudicotyledons</taxon>
        <taxon>Gunneridae</taxon>
        <taxon>Pentapetalae</taxon>
        <taxon>asterids</taxon>
        <taxon>lamiids</taxon>
        <taxon>Gentianales</taxon>
        <taxon>Apocynaceae</taxon>
        <taxon>Rauvolfioideae</taxon>
        <taxon>Vinceae</taxon>
        <taxon>Catharanthinae</taxon>
        <taxon>Catharanthus</taxon>
    </lineage>
</organism>
<protein>
    <submittedName>
        <fullName evidence="1">Uncharacterized protein</fullName>
    </submittedName>
</protein>
<dbReference type="EMBL" id="CM044705">
    <property type="protein sequence ID" value="KAI5662279.1"/>
    <property type="molecule type" value="Genomic_DNA"/>
</dbReference>
<dbReference type="Proteomes" id="UP001060085">
    <property type="component" value="Linkage Group LG05"/>
</dbReference>
<comment type="caution">
    <text evidence="1">The sequence shown here is derived from an EMBL/GenBank/DDBJ whole genome shotgun (WGS) entry which is preliminary data.</text>
</comment>
<keyword evidence="2" id="KW-1185">Reference proteome</keyword>